<dbReference type="AlphaFoldDB" id="A0AAV5SMC7"/>
<dbReference type="EMBL" id="BTSX01000002">
    <property type="protein sequence ID" value="GMS84522.1"/>
    <property type="molecule type" value="Genomic_DNA"/>
</dbReference>
<organism evidence="5 6">
    <name type="scientific">Pristionchus entomophagus</name>
    <dbReference type="NCBI Taxonomy" id="358040"/>
    <lineage>
        <taxon>Eukaryota</taxon>
        <taxon>Metazoa</taxon>
        <taxon>Ecdysozoa</taxon>
        <taxon>Nematoda</taxon>
        <taxon>Chromadorea</taxon>
        <taxon>Rhabditida</taxon>
        <taxon>Rhabditina</taxon>
        <taxon>Diplogasteromorpha</taxon>
        <taxon>Diplogasteroidea</taxon>
        <taxon>Neodiplogasteridae</taxon>
        <taxon>Pristionchus</taxon>
    </lineage>
</organism>
<dbReference type="PANTHER" id="PTHR13322">
    <property type="entry name" value="C1ORF73 PROTEIN"/>
    <property type="match status" value="1"/>
</dbReference>
<proteinExistence type="inferred from homology"/>
<dbReference type="Pfam" id="PF22965">
    <property type="entry name" value="INTS7_C"/>
    <property type="match status" value="1"/>
</dbReference>
<dbReference type="InterPro" id="IPR033060">
    <property type="entry name" value="INTS7"/>
</dbReference>
<evidence type="ECO:0000259" key="4">
    <source>
        <dbReference type="Pfam" id="PF24436"/>
    </source>
</evidence>
<evidence type="ECO:0000259" key="3">
    <source>
        <dbReference type="Pfam" id="PF22965"/>
    </source>
</evidence>
<accession>A0AAV5SMC7</accession>
<name>A0AAV5SMC7_9BILA</name>
<feature type="domain" description="Integrator complex subunit 7 C-terminal" evidence="3">
    <location>
        <begin position="741"/>
        <end position="838"/>
    </location>
</feature>
<evidence type="ECO:0000313" key="6">
    <source>
        <dbReference type="Proteomes" id="UP001432027"/>
    </source>
</evidence>
<dbReference type="InterPro" id="IPR056516">
    <property type="entry name" value="INTS7_N"/>
</dbReference>
<comment type="caution">
    <text evidence="5">The sequence shown here is derived from an EMBL/GenBank/DDBJ whole genome shotgun (WGS) entry which is preliminary data.</text>
</comment>
<sequence length="852" mass="94573">MDGFAYIIQQFDRGIQSRLISEQLATVVNTVSLVKKNPFPSLVNSIVVRLSEHFVSGSNSLRGVISRSLGQMDEQLLLVFSHNEVCRRLLIVSHSNDPLARAHTLTTLSSIACIAKENKEVHTFVIESLSSSHKHEFNGACSAVASFCRLSTDFTRTVIAQISDYLLSSTSPIDRKIQIVSIFSRIQSDQETTQSIFALGAKLFDLNTDLTFHSTLLSSLTSLAILTRFSIVDQLSLLLNVLSSTIDSSPILSFVALSNISRLANHAHVWTKEHIIKLGEYRHRVINNDDDVCCALLKALGVLARRRNPTHMGVLQEVLSEMSPLYNHQSMKIRAEFIEFSVRVFVCCPSDIHRHNLLSSISSSLVSPLPTKIGVKICRVAGLFLTNELIPDDEAVNVVSTLCKLPLSHGNVPLLIHLFSHLSQLRRVFIPSTSKWANDAIQSSAPLPSSQLAFLAFPPFAPEEEIDTKVFHRLPYTTLYEIARCGLRNGHWRGLSLPLLQSMGKLSLSLGVHDWVVSLTLLARSQPRMCSVSDMQQSLSSLSKAKKGFMKLSRSTLNPLQSFCFRYVEALEKTRLAQMELLSSMSVFISSPSPSGLFPLRPISVRTTEILSSILPFLSSSMSEWSLLLRRSFDGDDHSIDLIAIEHFAISLLHYGASCLVGKTNIVCPTLLNPTTDSVIMGETRSLLTWAVSSLQQLGGRDGVITTKSVDHFLAVFHQLYTRPIFVPRLFFQPTRRTTIKLSISPGANGELTVSPLVPVPIRVDGVISTTRKTPIDTVIVSANIHFYSTKATDRVEVRRVDTHDGNFFTAQFLLKFKESAHMDISVELVDGEKRKTWLSDASAVLRVDVNM</sequence>
<evidence type="ECO:0000313" key="5">
    <source>
        <dbReference type="EMBL" id="GMS84522.1"/>
    </source>
</evidence>
<gene>
    <name evidence="5" type="ORF">PENTCL1PPCAC_6697</name>
</gene>
<keyword evidence="6" id="KW-1185">Reference proteome</keyword>
<protein>
    <recommendedName>
        <fullName evidence="2">Integrator complex subunit 7</fullName>
    </recommendedName>
</protein>
<dbReference type="Gene3D" id="1.25.10.10">
    <property type="entry name" value="Leucine-rich Repeat Variant"/>
    <property type="match status" value="1"/>
</dbReference>
<dbReference type="Proteomes" id="UP001432027">
    <property type="component" value="Unassembled WGS sequence"/>
</dbReference>
<reference evidence="5" key="1">
    <citation type="submission" date="2023-10" db="EMBL/GenBank/DDBJ databases">
        <title>Genome assembly of Pristionchus species.</title>
        <authorList>
            <person name="Yoshida K."/>
            <person name="Sommer R.J."/>
        </authorList>
    </citation>
    <scope>NUCLEOTIDE SEQUENCE</scope>
    <source>
        <strain evidence="5">RS0144</strain>
    </source>
</reference>
<evidence type="ECO:0000256" key="1">
    <source>
        <dbReference type="ARBA" id="ARBA00008565"/>
    </source>
</evidence>
<dbReference type="InterPro" id="IPR016024">
    <property type="entry name" value="ARM-type_fold"/>
</dbReference>
<dbReference type="PANTHER" id="PTHR13322:SF2">
    <property type="entry name" value="INTEGRATOR COMPLEX SUBUNIT 7"/>
    <property type="match status" value="1"/>
</dbReference>
<dbReference type="GO" id="GO:0034472">
    <property type="term" value="P:snRNA 3'-end processing"/>
    <property type="evidence" value="ECO:0007669"/>
    <property type="project" value="TreeGrafter"/>
</dbReference>
<dbReference type="SUPFAM" id="SSF48371">
    <property type="entry name" value="ARM repeat"/>
    <property type="match status" value="1"/>
</dbReference>
<dbReference type="InterPro" id="IPR011989">
    <property type="entry name" value="ARM-like"/>
</dbReference>
<dbReference type="GO" id="GO:0032039">
    <property type="term" value="C:integrator complex"/>
    <property type="evidence" value="ECO:0007669"/>
    <property type="project" value="InterPro"/>
</dbReference>
<feature type="domain" description="Integrator complex subunit 7 N-terminal" evidence="4">
    <location>
        <begin position="8"/>
        <end position="491"/>
    </location>
</feature>
<evidence type="ECO:0000256" key="2">
    <source>
        <dbReference type="ARBA" id="ARBA00015336"/>
    </source>
</evidence>
<comment type="similarity">
    <text evidence="1">Belongs to the Integrator subunit 7 family.</text>
</comment>
<dbReference type="Pfam" id="PF24436">
    <property type="entry name" value="INTS7_N"/>
    <property type="match status" value="1"/>
</dbReference>
<dbReference type="InterPro" id="IPR054519">
    <property type="entry name" value="INTS7_C"/>
</dbReference>